<proteinExistence type="inferred from homology"/>
<keyword evidence="12" id="KW-1185">Reference proteome</keyword>
<dbReference type="KEGG" id="abaw:D5400_16285"/>
<evidence type="ECO:0000256" key="2">
    <source>
        <dbReference type="ARBA" id="ARBA00006464"/>
    </source>
</evidence>
<keyword evidence="5 9" id="KW-0812">Transmembrane</keyword>
<dbReference type="PANTHER" id="PTHR30576">
    <property type="entry name" value="COLANIC BIOSYNTHESIS UDP-GLUCOSE LIPID CARRIER TRANSFERASE"/>
    <property type="match status" value="1"/>
</dbReference>
<accession>A0A3S9B6Z0</accession>
<comment type="subcellular location">
    <subcellularLocation>
        <location evidence="1">Cell membrane</location>
    </subcellularLocation>
</comment>
<dbReference type="PANTHER" id="PTHR30576:SF4">
    <property type="entry name" value="UNDECAPRENYL-PHOSPHATE GALACTOSE PHOSPHOTRANSFERASE"/>
    <property type="match status" value="1"/>
</dbReference>
<evidence type="ECO:0000256" key="3">
    <source>
        <dbReference type="ARBA" id="ARBA00022475"/>
    </source>
</evidence>
<gene>
    <name evidence="11" type="ORF">D5400_16285</name>
</gene>
<dbReference type="AlphaFoldDB" id="A0A3S9B6Z0"/>
<keyword evidence="6 9" id="KW-1133">Transmembrane helix</keyword>
<evidence type="ECO:0000256" key="9">
    <source>
        <dbReference type="SAM" id="Phobius"/>
    </source>
</evidence>
<evidence type="ECO:0000313" key="11">
    <source>
        <dbReference type="EMBL" id="AZN72621.1"/>
    </source>
</evidence>
<feature type="domain" description="Bacterial sugar transferase" evidence="10">
    <location>
        <begin position="29"/>
        <end position="220"/>
    </location>
</feature>
<keyword evidence="8" id="KW-0270">Exopolysaccharide synthesis</keyword>
<dbReference type="OrthoDB" id="9808602at2"/>
<dbReference type="GO" id="GO:0005886">
    <property type="term" value="C:plasma membrane"/>
    <property type="evidence" value="ECO:0007669"/>
    <property type="project" value="UniProtKB-SubCell"/>
</dbReference>
<dbReference type="Pfam" id="PF02397">
    <property type="entry name" value="Bac_transf"/>
    <property type="match status" value="1"/>
</dbReference>
<dbReference type="GO" id="GO:0000271">
    <property type="term" value="P:polysaccharide biosynthetic process"/>
    <property type="evidence" value="ECO:0007669"/>
    <property type="project" value="UniProtKB-KW"/>
</dbReference>
<dbReference type="RefSeq" id="WP_126010945.1">
    <property type="nucleotide sequence ID" value="NZ_CP032509.1"/>
</dbReference>
<evidence type="ECO:0000256" key="7">
    <source>
        <dbReference type="ARBA" id="ARBA00023136"/>
    </source>
</evidence>
<evidence type="ECO:0000256" key="4">
    <source>
        <dbReference type="ARBA" id="ARBA00022679"/>
    </source>
</evidence>
<evidence type="ECO:0000313" key="12">
    <source>
        <dbReference type="Proteomes" id="UP000268192"/>
    </source>
</evidence>
<comment type="similarity">
    <text evidence="2">Belongs to the bacterial sugar transferase family.</text>
</comment>
<evidence type="ECO:0000256" key="6">
    <source>
        <dbReference type="ARBA" id="ARBA00022989"/>
    </source>
</evidence>
<name>A0A3S9B6Z0_9HYPH</name>
<protein>
    <submittedName>
        <fullName evidence="11">Sugar transferase</fullName>
    </submittedName>
</protein>
<organism evidence="11 12">
    <name type="scientific">Georhizobium profundi</name>
    <dbReference type="NCBI Taxonomy" id="2341112"/>
    <lineage>
        <taxon>Bacteria</taxon>
        <taxon>Pseudomonadati</taxon>
        <taxon>Pseudomonadota</taxon>
        <taxon>Alphaproteobacteria</taxon>
        <taxon>Hyphomicrobiales</taxon>
        <taxon>Rhizobiaceae</taxon>
        <taxon>Georhizobium</taxon>
    </lineage>
</organism>
<feature type="transmembrane region" description="Helical" evidence="9">
    <location>
        <begin position="34"/>
        <end position="55"/>
    </location>
</feature>
<keyword evidence="4 11" id="KW-0808">Transferase</keyword>
<evidence type="ECO:0000259" key="10">
    <source>
        <dbReference type="Pfam" id="PF02397"/>
    </source>
</evidence>
<evidence type="ECO:0000256" key="8">
    <source>
        <dbReference type="ARBA" id="ARBA00023169"/>
    </source>
</evidence>
<dbReference type="InterPro" id="IPR003362">
    <property type="entry name" value="Bact_transf"/>
</dbReference>
<evidence type="ECO:0000256" key="1">
    <source>
        <dbReference type="ARBA" id="ARBA00004236"/>
    </source>
</evidence>
<sequence length="226" mass="25098">MKPVARWSARADHLSTLSSMPPAIGGAGKRGFDIVCALSAIIVLAPLLCMLALLVKASDGGSVFYAHKRIGRHGLLFGCLKFRTMAENGDELLTQHLATCPDSRIEWQKTRKLKDDPRVTRVGRVLRKLSLDELPQLFNILLGDMSVVGPRPVVQSELDLYGNAAAHYLQSRPGLTGLWQVSGRNDVSYQQRIEFDRHYVENWSFYTDIKIIAMTIPAVCASRGSY</sequence>
<dbReference type="EMBL" id="CP032509">
    <property type="protein sequence ID" value="AZN72621.1"/>
    <property type="molecule type" value="Genomic_DNA"/>
</dbReference>
<dbReference type="GO" id="GO:0016780">
    <property type="term" value="F:phosphotransferase activity, for other substituted phosphate groups"/>
    <property type="evidence" value="ECO:0007669"/>
    <property type="project" value="TreeGrafter"/>
</dbReference>
<evidence type="ECO:0000256" key="5">
    <source>
        <dbReference type="ARBA" id="ARBA00022692"/>
    </source>
</evidence>
<keyword evidence="3" id="KW-1003">Cell membrane</keyword>
<reference evidence="11 12" key="1">
    <citation type="submission" date="2018-09" db="EMBL/GenBank/DDBJ databases">
        <title>Marinorhizobium profundi gen. nov., sp. nov., isolated from a deep-sea sediment sample from the New Britain Trench and proposal of Marinorhizobiaceae fam. nov. in the order Rhizobiales of the class Alphaproteobacteria.</title>
        <authorList>
            <person name="Cao J."/>
        </authorList>
    </citation>
    <scope>NUCLEOTIDE SEQUENCE [LARGE SCALE GENOMIC DNA]</scope>
    <source>
        <strain evidence="11 12">WS11</strain>
    </source>
</reference>
<keyword evidence="7 9" id="KW-0472">Membrane</keyword>
<dbReference type="Proteomes" id="UP000268192">
    <property type="component" value="Chromosome"/>
</dbReference>